<dbReference type="RefSeq" id="WP_167702832.1">
    <property type="nucleotide sequence ID" value="NZ_CP118168.1"/>
</dbReference>
<dbReference type="InterPro" id="IPR038763">
    <property type="entry name" value="DHH_sf"/>
</dbReference>
<evidence type="ECO:0000256" key="3">
    <source>
        <dbReference type="ARBA" id="ARBA00022801"/>
    </source>
</evidence>
<proteinExistence type="inferred from homology"/>
<comment type="caution">
    <text evidence="7">The sequence shown here is derived from an EMBL/GenBank/DDBJ whole genome shotgun (WGS) entry which is preliminary data.</text>
</comment>
<dbReference type="Pfam" id="PF01368">
    <property type="entry name" value="DHH"/>
    <property type="match status" value="1"/>
</dbReference>
<keyword evidence="2" id="KW-0540">Nuclease</keyword>
<organism evidence="7 8">
    <name type="scientific">Entomospira nematocerorum</name>
    <dbReference type="NCBI Taxonomy" id="2719987"/>
    <lineage>
        <taxon>Bacteria</taxon>
        <taxon>Pseudomonadati</taxon>
        <taxon>Spirochaetota</taxon>
        <taxon>Spirochaetia</taxon>
        <taxon>Spirochaetales</taxon>
        <taxon>Spirochaetaceae</taxon>
        <taxon>Entomospira</taxon>
    </lineage>
</organism>
<evidence type="ECO:0008006" key="9">
    <source>
        <dbReference type="Google" id="ProtNLM"/>
    </source>
</evidence>
<protein>
    <recommendedName>
        <fullName evidence="9">Single-stranded-DNA-specific exonuclease RecJ</fullName>
    </recommendedName>
</protein>
<comment type="similarity">
    <text evidence="1">Belongs to the RecJ family.</text>
</comment>
<dbReference type="InterPro" id="IPR041122">
    <property type="entry name" value="RecJ_OB"/>
</dbReference>
<dbReference type="Pfam" id="PF17768">
    <property type="entry name" value="RecJ_OB"/>
    <property type="match status" value="1"/>
</dbReference>
<evidence type="ECO:0000256" key="1">
    <source>
        <dbReference type="ARBA" id="ARBA00005915"/>
    </source>
</evidence>
<accession>A0A968GC39</accession>
<dbReference type="InterPro" id="IPR051673">
    <property type="entry name" value="SSDNA_exonuclease_RecJ"/>
</dbReference>
<feature type="domain" description="DDH" evidence="5">
    <location>
        <begin position="90"/>
        <end position="212"/>
    </location>
</feature>
<dbReference type="AlphaFoldDB" id="A0A968GC39"/>
<dbReference type="GO" id="GO:0004527">
    <property type="term" value="F:exonuclease activity"/>
    <property type="evidence" value="ECO:0007669"/>
    <property type="project" value="UniProtKB-KW"/>
</dbReference>
<sequence length="723" mass="82350">MIWKTREIDKEHIKHLSQRFEIDTLLATILARRGLDNPEDILYLLENREVFLLNPFLLPDMDIAIERIVSAIGDMNESRNGLLQAISPEKVMIVGDRDADGITSTAMIADYLLDYGLEPILRLPQGDESYGLTNLVVKEAFDAGVTLIICVDNGSSAYEAVALANKFAIDVIIFDHHDIGDNDLDATAFVNPKRSDRYQNQQLSASVVVLKALFALDFYMTGAFNRYDILLYANEIAKNHYQVMALEVVNLEIRSVLHVELNLLEVDRFRSERQKIIQFVEGREIFIYGGEEQTKLLSIALGVDVFAHDMQEQLRDLYPALAQFSLIELIKKSKFFLYKDRPQIRDALLLLYRLLLTSDPYQLRHYHQGFSLATIGLLADLAPVLGENRIIIQRGLEALNSGKNVKVSRLLSHLHLLNTALTTNELNWKFIPLINASGRMGQPDIALRALLSSDIKEQEELAQELVELNGQRRRLTMQWWDVLQPGMKASLQEYQRQAVFVCEKDLPRGLTGLIAGRISRVYDCFALVVAIKNNDTASASMRSPYDFHVAPFIEHCKDLFIDAGGHAQAGGFTIPVLHLSELEKRLKTFVQKLITDTHVVKKELEREFYYDAKLPHEYFNERAITVVERLTPYGSRFDQLIFYVPSVKLESATLVGKQEEHLKLGVMIGSSHWSCLFWDAAIRFAELEIGISLDLLCKIRKESGRYQGFQLDLIDFREVISEN</sequence>
<name>A0A968GC39_9SPIO</name>
<dbReference type="PANTHER" id="PTHR30255:SF2">
    <property type="entry name" value="SINGLE-STRANDED-DNA-SPECIFIC EXONUCLEASE RECJ"/>
    <property type="match status" value="1"/>
</dbReference>
<evidence type="ECO:0000256" key="2">
    <source>
        <dbReference type="ARBA" id="ARBA00022722"/>
    </source>
</evidence>
<feature type="domain" description="RecJ OB" evidence="6">
    <location>
        <begin position="610"/>
        <end position="703"/>
    </location>
</feature>
<keyword evidence="8" id="KW-1185">Reference proteome</keyword>
<evidence type="ECO:0000259" key="5">
    <source>
        <dbReference type="Pfam" id="PF01368"/>
    </source>
</evidence>
<dbReference type="InterPro" id="IPR001667">
    <property type="entry name" value="DDH_dom"/>
</dbReference>
<keyword evidence="3" id="KW-0378">Hydrolase</keyword>
<dbReference type="Proteomes" id="UP000752013">
    <property type="component" value="Unassembled WGS sequence"/>
</dbReference>
<dbReference type="Gene3D" id="3.90.1640.30">
    <property type="match status" value="2"/>
</dbReference>
<dbReference type="PANTHER" id="PTHR30255">
    <property type="entry name" value="SINGLE-STRANDED-DNA-SPECIFIC EXONUCLEASE RECJ"/>
    <property type="match status" value="1"/>
</dbReference>
<gene>
    <name evidence="7" type="ORF">HCT46_00270</name>
</gene>
<evidence type="ECO:0000313" key="7">
    <source>
        <dbReference type="EMBL" id="NIZ46362.1"/>
    </source>
</evidence>
<dbReference type="SUPFAM" id="SSF64182">
    <property type="entry name" value="DHH phosphoesterases"/>
    <property type="match status" value="2"/>
</dbReference>
<dbReference type="EMBL" id="JAATLK010000001">
    <property type="protein sequence ID" value="NIZ46362.1"/>
    <property type="molecule type" value="Genomic_DNA"/>
</dbReference>
<dbReference type="Gene3D" id="3.10.310.30">
    <property type="match status" value="1"/>
</dbReference>
<evidence type="ECO:0000256" key="4">
    <source>
        <dbReference type="ARBA" id="ARBA00022839"/>
    </source>
</evidence>
<evidence type="ECO:0000259" key="6">
    <source>
        <dbReference type="Pfam" id="PF17768"/>
    </source>
</evidence>
<evidence type="ECO:0000313" key="8">
    <source>
        <dbReference type="Proteomes" id="UP000752013"/>
    </source>
</evidence>
<reference evidence="7" key="1">
    <citation type="submission" date="2020-03" db="EMBL/GenBank/DDBJ databases">
        <title>Spirochaetal bacteria isolated from arthropods constitute a novel genus Entomospira genus novum within the order Spirochaetales.</title>
        <authorList>
            <person name="Grana-Miraglia L."/>
            <person name="Sikutova S."/>
            <person name="Fingerle V."/>
            <person name="Sing A."/>
            <person name="Castillo-Ramirez S."/>
            <person name="Margos G."/>
            <person name="Rudolf I."/>
        </authorList>
    </citation>
    <scope>NUCLEOTIDE SEQUENCE</scope>
    <source>
        <strain evidence="7">BR208</strain>
    </source>
</reference>
<keyword evidence="4" id="KW-0269">Exonuclease</keyword>